<feature type="region of interest" description="Disordered" evidence="3">
    <location>
        <begin position="460"/>
        <end position="483"/>
    </location>
</feature>
<keyword evidence="7" id="KW-1185">Reference proteome</keyword>
<dbReference type="InterPro" id="IPR028098">
    <property type="entry name" value="Glyco_trans_4-like_N"/>
</dbReference>
<dbReference type="GO" id="GO:0016757">
    <property type="term" value="F:glycosyltransferase activity"/>
    <property type="evidence" value="ECO:0007669"/>
    <property type="project" value="UniProtKB-KW"/>
</dbReference>
<evidence type="ECO:0000256" key="2">
    <source>
        <dbReference type="ARBA" id="ARBA00022679"/>
    </source>
</evidence>
<comment type="caution">
    <text evidence="6">The sequence shown here is derived from an EMBL/GenBank/DDBJ whole genome shotgun (WGS) entry which is preliminary data.</text>
</comment>
<evidence type="ECO:0000256" key="1">
    <source>
        <dbReference type="ARBA" id="ARBA00022676"/>
    </source>
</evidence>
<dbReference type="EC" id="2.4.-.-" evidence="6"/>
<dbReference type="SUPFAM" id="SSF53756">
    <property type="entry name" value="UDP-Glycosyltransferase/glycogen phosphorylase"/>
    <property type="match status" value="1"/>
</dbReference>
<evidence type="ECO:0000259" key="5">
    <source>
        <dbReference type="Pfam" id="PF13439"/>
    </source>
</evidence>
<gene>
    <name evidence="6" type="ORF">ACFPCS_01905</name>
</gene>
<dbReference type="Pfam" id="PF13439">
    <property type="entry name" value="Glyco_transf_4"/>
    <property type="match status" value="1"/>
</dbReference>
<dbReference type="EMBL" id="JBHSIW010000003">
    <property type="protein sequence ID" value="MFC4902318.1"/>
    <property type="molecule type" value="Genomic_DNA"/>
</dbReference>
<keyword evidence="2 6" id="KW-0808">Transferase</keyword>
<sequence>MDMNLETLSGLSGKRILVLNWRDTKHSLAGGAEKYMHEISRRWVTAGASVTWFTGRDSAQGPEDTVDGVRILRMGGTLGVYPLAVLKLMNSRGDFDAIVDCQNGIPFFSPLVANRNVPVIQVVHHVHQEQFSTRFSAPMATFGKFLEGTASRWVYGKRPIAAVSPSTRRELRHQLGFPGPIFVVPNGTVEVPATIGPRDPEPTITVVTRLVPHKRIDLLLGQLSLVVQAIPRLRVNIVGDGPERGRLQQIASDLGLYSTVKFHGFQPNAVRDQLLSGSWLTAVTSAAEGWGLSVIETAAWGVPCLALRVPGIRDSVVDGVTGWLVDRPADYGEALIDKLQALSDAGYAREFATACQDWARCFTWERSAALLAGVLQEAALRQNRSLAESRGSRTDLSTMATFVLPPGVDLRTHLRPTDEAVHDGDRVIVLFNGCDEFDTAQVLGTMGVVDAELRPVETSDLLAGPIGSPSRGPSTGQGVTRVR</sequence>
<evidence type="ECO:0000259" key="4">
    <source>
        <dbReference type="Pfam" id="PF00534"/>
    </source>
</evidence>
<proteinExistence type="predicted"/>
<keyword evidence="1 6" id="KW-0328">Glycosyltransferase</keyword>
<dbReference type="Pfam" id="PF00534">
    <property type="entry name" value="Glycos_transf_1"/>
    <property type="match status" value="1"/>
</dbReference>
<feature type="domain" description="Glycosyltransferase subfamily 4-like N-terminal" evidence="5">
    <location>
        <begin position="30"/>
        <end position="187"/>
    </location>
</feature>
<organism evidence="6 7">
    <name type="scientific">Kocuria oceani</name>
    <dbReference type="NCBI Taxonomy" id="988827"/>
    <lineage>
        <taxon>Bacteria</taxon>
        <taxon>Bacillati</taxon>
        <taxon>Actinomycetota</taxon>
        <taxon>Actinomycetes</taxon>
        <taxon>Micrococcales</taxon>
        <taxon>Micrococcaceae</taxon>
        <taxon>Kocuria</taxon>
    </lineage>
</organism>
<feature type="compositionally biased region" description="Polar residues" evidence="3">
    <location>
        <begin position="471"/>
        <end position="483"/>
    </location>
</feature>
<dbReference type="CDD" id="cd03801">
    <property type="entry name" value="GT4_PimA-like"/>
    <property type="match status" value="1"/>
</dbReference>
<dbReference type="Proteomes" id="UP001595797">
    <property type="component" value="Unassembled WGS sequence"/>
</dbReference>
<feature type="domain" description="Glycosyl transferase family 1" evidence="4">
    <location>
        <begin position="196"/>
        <end position="340"/>
    </location>
</feature>
<dbReference type="PANTHER" id="PTHR12526:SF618">
    <property type="entry name" value="GLYCOSYLTRANSFERASE, FAMILY 4"/>
    <property type="match status" value="1"/>
</dbReference>
<name>A0ABV9TFK9_9MICC</name>
<evidence type="ECO:0000313" key="6">
    <source>
        <dbReference type="EMBL" id="MFC4902318.1"/>
    </source>
</evidence>
<accession>A0ABV9TFK9</accession>
<reference evidence="7" key="1">
    <citation type="journal article" date="2019" name="Int. J. Syst. Evol. Microbiol.">
        <title>The Global Catalogue of Microorganisms (GCM) 10K type strain sequencing project: providing services to taxonomists for standard genome sequencing and annotation.</title>
        <authorList>
            <consortium name="The Broad Institute Genomics Platform"/>
            <consortium name="The Broad Institute Genome Sequencing Center for Infectious Disease"/>
            <person name="Wu L."/>
            <person name="Ma J."/>
        </authorList>
    </citation>
    <scope>NUCLEOTIDE SEQUENCE [LARGE SCALE GENOMIC DNA]</scope>
    <source>
        <strain evidence="7">CGMCC 4.6946</strain>
    </source>
</reference>
<dbReference type="InterPro" id="IPR001296">
    <property type="entry name" value="Glyco_trans_1"/>
</dbReference>
<evidence type="ECO:0000256" key="3">
    <source>
        <dbReference type="SAM" id="MobiDB-lite"/>
    </source>
</evidence>
<evidence type="ECO:0000313" key="7">
    <source>
        <dbReference type="Proteomes" id="UP001595797"/>
    </source>
</evidence>
<dbReference type="RefSeq" id="WP_277551056.1">
    <property type="nucleotide sequence ID" value="NZ_JARAMH010000006.1"/>
</dbReference>
<dbReference type="PANTHER" id="PTHR12526">
    <property type="entry name" value="GLYCOSYLTRANSFERASE"/>
    <property type="match status" value="1"/>
</dbReference>
<dbReference type="Gene3D" id="3.40.50.2000">
    <property type="entry name" value="Glycogen Phosphorylase B"/>
    <property type="match status" value="2"/>
</dbReference>
<protein>
    <submittedName>
        <fullName evidence="6">Glycosyltransferase family 4 protein</fullName>
        <ecNumber evidence="6">2.4.-.-</ecNumber>
    </submittedName>
</protein>